<dbReference type="AlphaFoldDB" id="A0A1H7IZI2"/>
<evidence type="ECO:0000313" key="4">
    <source>
        <dbReference type="Proteomes" id="UP000199120"/>
    </source>
</evidence>
<feature type="compositionally biased region" description="Basic residues" evidence="1">
    <location>
        <begin position="145"/>
        <end position="154"/>
    </location>
</feature>
<feature type="signal peptide" evidence="2">
    <location>
        <begin position="1"/>
        <end position="19"/>
    </location>
</feature>
<dbReference type="Pfam" id="PF07813">
    <property type="entry name" value="LTXXQ"/>
    <property type="match status" value="1"/>
</dbReference>
<protein>
    <submittedName>
        <fullName evidence="3">LTXXQ motif family protein</fullName>
    </submittedName>
</protein>
<dbReference type="EMBL" id="FOAJ01000003">
    <property type="protein sequence ID" value="SEK67879.1"/>
    <property type="molecule type" value="Genomic_DNA"/>
</dbReference>
<sequence>MKKAFVVLAATLSIGSAFAQTAAPAAAPTAASAAAHREQRVEERIAYLHSALKITPAQETQWNAFADVMRANGQSMSQLFQQRAATEKRSALDDMKQYAQISQVHADDMQKLVSAFEPLYNSLSPEQKALADTTFREHGQPPARRGAHHGKRGAKPAEAAPASAADAQ</sequence>
<dbReference type="InterPro" id="IPR012899">
    <property type="entry name" value="LTXXQ"/>
</dbReference>
<evidence type="ECO:0000256" key="2">
    <source>
        <dbReference type="SAM" id="SignalP"/>
    </source>
</evidence>
<dbReference type="RefSeq" id="WP_090544097.1">
    <property type="nucleotide sequence ID" value="NZ_FNSR01000001.1"/>
</dbReference>
<feature type="chain" id="PRO_5030028971" evidence="2">
    <location>
        <begin position="20"/>
        <end position="168"/>
    </location>
</feature>
<keyword evidence="4" id="KW-1185">Reference proteome</keyword>
<feature type="compositionally biased region" description="Low complexity" evidence="1">
    <location>
        <begin position="156"/>
        <end position="168"/>
    </location>
</feature>
<name>A0A1H7IZI2_9BURK</name>
<dbReference type="OrthoDB" id="5569970at2"/>
<feature type="region of interest" description="Disordered" evidence="1">
    <location>
        <begin position="132"/>
        <end position="168"/>
    </location>
</feature>
<accession>A0A1H7IZI2</accession>
<proteinExistence type="predicted"/>
<evidence type="ECO:0000256" key="1">
    <source>
        <dbReference type="SAM" id="MobiDB-lite"/>
    </source>
</evidence>
<organism evidence="3 4">
    <name type="scientific">Paraburkholderia caballeronis</name>
    <dbReference type="NCBI Taxonomy" id="416943"/>
    <lineage>
        <taxon>Bacteria</taxon>
        <taxon>Pseudomonadati</taxon>
        <taxon>Pseudomonadota</taxon>
        <taxon>Betaproteobacteria</taxon>
        <taxon>Burkholderiales</taxon>
        <taxon>Burkholderiaceae</taxon>
        <taxon>Paraburkholderia</taxon>
    </lineage>
</organism>
<reference evidence="4" key="1">
    <citation type="submission" date="2016-10" db="EMBL/GenBank/DDBJ databases">
        <authorList>
            <person name="Varghese N."/>
            <person name="Submissions S."/>
        </authorList>
    </citation>
    <scope>NUCLEOTIDE SEQUENCE [LARGE SCALE GENOMIC DNA]</scope>
    <source>
        <strain evidence="4">LMG 26416</strain>
    </source>
</reference>
<dbReference type="Proteomes" id="UP000199120">
    <property type="component" value="Unassembled WGS sequence"/>
</dbReference>
<gene>
    <name evidence="3" type="ORF">SAMN05192542_10381</name>
</gene>
<dbReference type="STRING" id="416943.SAMN05445871_1776"/>
<evidence type="ECO:0000313" key="3">
    <source>
        <dbReference type="EMBL" id="SEK67879.1"/>
    </source>
</evidence>
<dbReference type="GO" id="GO:0042597">
    <property type="term" value="C:periplasmic space"/>
    <property type="evidence" value="ECO:0007669"/>
    <property type="project" value="InterPro"/>
</dbReference>
<keyword evidence="2" id="KW-0732">Signal</keyword>